<reference evidence="2" key="1">
    <citation type="submission" date="2016-10" db="EMBL/GenBank/DDBJ databases">
        <authorList>
            <person name="Varghese N."/>
            <person name="Submissions S."/>
        </authorList>
    </citation>
    <scope>NUCLEOTIDE SEQUENCE [LARGE SCALE GENOMIC DNA]</scope>
    <source>
        <strain evidence="2">CGMCC 4.5579</strain>
    </source>
</reference>
<dbReference type="Proteomes" id="UP000198727">
    <property type="component" value="Unassembled WGS sequence"/>
</dbReference>
<organism evidence="1 2">
    <name type="scientific">Amycolatopsis arida</name>
    <dbReference type="NCBI Taxonomy" id="587909"/>
    <lineage>
        <taxon>Bacteria</taxon>
        <taxon>Bacillati</taxon>
        <taxon>Actinomycetota</taxon>
        <taxon>Actinomycetes</taxon>
        <taxon>Pseudonocardiales</taxon>
        <taxon>Pseudonocardiaceae</taxon>
        <taxon>Amycolatopsis</taxon>
    </lineage>
</organism>
<dbReference type="STRING" id="587909.SAMN05421810_10945"/>
<dbReference type="RefSeq" id="WP_279587065.1">
    <property type="nucleotide sequence ID" value="NZ_FOWW01000009.1"/>
</dbReference>
<sequence length="43" mass="4290">MIALGYSAGKAVAVASAWIGLAEGPTYVLNVLVAPLFASLGAR</sequence>
<gene>
    <name evidence="1" type="ORF">SAMN05421810_10945</name>
</gene>
<accession>A0A1I5ZCQ0</accession>
<evidence type="ECO:0000313" key="1">
    <source>
        <dbReference type="EMBL" id="SFQ54215.1"/>
    </source>
</evidence>
<protein>
    <submittedName>
        <fullName evidence="1">Uncharacterized protein</fullName>
    </submittedName>
</protein>
<dbReference type="EMBL" id="FOWW01000009">
    <property type="protein sequence ID" value="SFQ54215.1"/>
    <property type="molecule type" value="Genomic_DNA"/>
</dbReference>
<evidence type="ECO:0000313" key="2">
    <source>
        <dbReference type="Proteomes" id="UP000198727"/>
    </source>
</evidence>
<name>A0A1I5ZCQ0_9PSEU</name>
<proteinExistence type="predicted"/>
<dbReference type="AlphaFoldDB" id="A0A1I5ZCQ0"/>
<keyword evidence="2" id="KW-1185">Reference proteome</keyword>